<reference evidence="1 2" key="1">
    <citation type="submission" date="2018-08" db="EMBL/GenBank/DDBJ databases">
        <title>Recombination of ecologically and evolutionarily significant loci maintains genetic cohesion in the Pseudomonas syringae species complex.</title>
        <authorList>
            <person name="Dillon M."/>
            <person name="Thakur S."/>
            <person name="Almeida R.N.D."/>
            <person name="Weir B.S."/>
            <person name="Guttman D.S."/>
        </authorList>
    </citation>
    <scope>NUCLEOTIDE SEQUENCE [LARGE SCALE GENOMIC DNA]</scope>
    <source>
        <strain evidence="1 2">ICMP 4182</strain>
    </source>
</reference>
<gene>
    <name evidence="1" type="ORF">ALQ11_02581</name>
</gene>
<dbReference type="AlphaFoldDB" id="A0AB74ASZ4"/>
<protein>
    <submittedName>
        <fullName evidence="1">Uncharacterized protein</fullName>
    </submittedName>
</protein>
<proteinExistence type="predicted"/>
<dbReference type="RefSeq" id="WP_158509106.1">
    <property type="nucleotide sequence ID" value="NZ_LGLM01000082.1"/>
</dbReference>
<dbReference type="Proteomes" id="UP000272471">
    <property type="component" value="Unassembled WGS sequence"/>
</dbReference>
<name>A0AB74ASZ4_PSESG</name>
<evidence type="ECO:0000313" key="1">
    <source>
        <dbReference type="EMBL" id="RMQ04044.1"/>
    </source>
</evidence>
<sequence>LFQSFLNNVYAKSTIEEFKKTSIETQKQFQGKIESIRLVFADRYRVCDLLNGSNIGAVIKEVDSKIKEIRNIESGASIPFGAFVHSLRRPVKIRRGAIQQVRFPKDNVNHSHLGLLLESNMTQEDVEGALHDFLYHYAMFRLEGKPIEHRDRVHLELISKWAEPIANKPSSRSLQYNALFTQLNGLYCWDRRREFGVERRGSMKYAIGETQALYSSPPDAKAIANHYEKIDRRVRELILRLKRV</sequence>
<accession>A0AB74ASZ4</accession>
<evidence type="ECO:0000313" key="2">
    <source>
        <dbReference type="Proteomes" id="UP000272471"/>
    </source>
</evidence>
<comment type="caution">
    <text evidence="1">The sequence shown here is derived from an EMBL/GenBank/DDBJ whole genome shotgun (WGS) entry which is preliminary data.</text>
</comment>
<organism evidence="1 2">
    <name type="scientific">Pseudomonas savastanoi pv. glycinea</name>
    <name type="common">Pseudomonas syringae pv. glycinea</name>
    <dbReference type="NCBI Taxonomy" id="318"/>
    <lineage>
        <taxon>Bacteria</taxon>
        <taxon>Pseudomonadati</taxon>
        <taxon>Pseudomonadota</taxon>
        <taxon>Gammaproteobacteria</taxon>
        <taxon>Pseudomonadales</taxon>
        <taxon>Pseudomonadaceae</taxon>
        <taxon>Pseudomonas</taxon>
    </lineage>
</organism>
<feature type="non-terminal residue" evidence="1">
    <location>
        <position position="1"/>
    </location>
</feature>
<dbReference type="EMBL" id="RBQX01000409">
    <property type="protein sequence ID" value="RMQ04044.1"/>
    <property type="molecule type" value="Genomic_DNA"/>
</dbReference>